<dbReference type="InterPro" id="IPR012668">
    <property type="entry name" value="CHP02466"/>
</dbReference>
<proteinExistence type="inferred from homology"/>
<dbReference type="InterPro" id="IPR005123">
    <property type="entry name" value="Oxoglu/Fe-dep_dioxygenase_dom"/>
</dbReference>
<keyword evidence="1" id="KW-0560">Oxidoreductase</keyword>
<dbReference type="Gene3D" id="2.60.120.620">
    <property type="entry name" value="q2cbj1_9rhob like domain"/>
    <property type="match status" value="1"/>
</dbReference>
<comment type="similarity">
    <text evidence="1">Belongs to the iron/ascorbate-dependent oxidoreductase family.</text>
</comment>
<comment type="caution">
    <text evidence="3">The sequence shown here is derived from an EMBL/GenBank/DDBJ whole genome shotgun (WGS) entry which is preliminary data.</text>
</comment>
<dbReference type="GO" id="GO:0016491">
    <property type="term" value="F:oxidoreductase activity"/>
    <property type="evidence" value="ECO:0007669"/>
    <property type="project" value="UniProtKB-KW"/>
</dbReference>
<keyword evidence="1" id="KW-0479">Metal-binding</keyword>
<feature type="domain" description="Fe2OG dioxygenase" evidence="2">
    <location>
        <begin position="96"/>
        <end position="203"/>
    </location>
</feature>
<evidence type="ECO:0000313" key="4">
    <source>
        <dbReference type="Proteomes" id="UP000192872"/>
    </source>
</evidence>
<dbReference type="Pfam" id="PF13759">
    <property type="entry name" value="2OG-FeII_Oxy_5"/>
    <property type="match status" value="1"/>
</dbReference>
<evidence type="ECO:0000259" key="2">
    <source>
        <dbReference type="PROSITE" id="PS51471"/>
    </source>
</evidence>
<dbReference type="GO" id="GO:0046872">
    <property type="term" value="F:metal ion binding"/>
    <property type="evidence" value="ECO:0007669"/>
    <property type="project" value="UniProtKB-KW"/>
</dbReference>
<accession>A0A1W9HQW1</accession>
<reference evidence="3 4" key="1">
    <citation type="journal article" date="2017" name="Water Res.">
        <title>Comammox in drinking water systems.</title>
        <authorList>
            <person name="Wang Y."/>
            <person name="Ma L."/>
            <person name="Mao Y."/>
            <person name="Jiang X."/>
            <person name="Xia Y."/>
            <person name="Yu K."/>
            <person name="Li B."/>
            <person name="Zhang T."/>
        </authorList>
    </citation>
    <scope>NUCLEOTIDE SEQUENCE [LARGE SCALE GENOMIC DNA]</scope>
    <source>
        <strain evidence="3">SG_bin8</strain>
    </source>
</reference>
<dbReference type="AlphaFoldDB" id="A0A1W9HQW1"/>
<evidence type="ECO:0000313" key="3">
    <source>
        <dbReference type="EMBL" id="OQW49839.1"/>
    </source>
</evidence>
<sequence length="203" mass="22741">MPKTDTLFVTKLYAARSGSAATLADLETACRQLAVDDEAGRAWCLAHAYPGYTSYGSLNDLPWRFSVVKSLVRSLDRHVARFADEVGFDLGEHPLVLDSLWVNVLDPGGFHAGHIHPNSVVSGTFYVTSPEGAGTIRFEDPRLPAMMAAPPRRKDAGTDMRSFIEREPRPGSLLLWESWLRHEVRPNRASAERISISFNYRWR</sequence>
<gene>
    <name evidence="3" type="ORF">A4S15_14125</name>
</gene>
<dbReference type="STRING" id="1827387.A4S15_14125"/>
<dbReference type="RefSeq" id="WP_376801444.1">
    <property type="nucleotide sequence ID" value="NZ_DBNB01000021.1"/>
</dbReference>
<dbReference type="EMBL" id="LWDL01000030">
    <property type="protein sequence ID" value="OQW49839.1"/>
    <property type="molecule type" value="Genomic_DNA"/>
</dbReference>
<evidence type="ECO:0000256" key="1">
    <source>
        <dbReference type="RuleBase" id="RU003682"/>
    </source>
</evidence>
<name>A0A1W9HQW1_9HYPH</name>
<dbReference type="Proteomes" id="UP000192872">
    <property type="component" value="Unassembled WGS sequence"/>
</dbReference>
<dbReference type="PROSITE" id="PS51471">
    <property type="entry name" value="FE2OG_OXY"/>
    <property type="match status" value="1"/>
</dbReference>
<protein>
    <recommendedName>
        <fullName evidence="2">Fe2OG dioxygenase domain-containing protein</fullName>
    </recommendedName>
</protein>
<organism evidence="3 4">
    <name type="scientific">Candidatus Raskinella chloraquaticus</name>
    <dbReference type="NCBI Taxonomy" id="1951219"/>
    <lineage>
        <taxon>Bacteria</taxon>
        <taxon>Pseudomonadati</taxon>
        <taxon>Pseudomonadota</taxon>
        <taxon>Alphaproteobacteria</taxon>
        <taxon>Hyphomicrobiales</taxon>
        <taxon>Phreatobacteraceae</taxon>
        <taxon>Candidatus Raskinella</taxon>
    </lineage>
</organism>
<dbReference type="NCBIfam" id="TIGR02466">
    <property type="entry name" value="TIGR02466 family protein"/>
    <property type="match status" value="1"/>
</dbReference>
<keyword evidence="1" id="KW-0408">Iron</keyword>